<feature type="region of interest" description="Disordered" evidence="4">
    <location>
        <begin position="311"/>
        <end position="335"/>
    </location>
</feature>
<dbReference type="Proteomes" id="UP001552299">
    <property type="component" value="Unassembled WGS sequence"/>
</dbReference>
<dbReference type="SUPFAM" id="SSF47240">
    <property type="entry name" value="Ferritin-like"/>
    <property type="match status" value="1"/>
</dbReference>
<comment type="subcellular location">
    <subcellularLocation>
        <location evidence="1">Nucleus</location>
    </subcellularLocation>
</comment>
<evidence type="ECO:0000256" key="4">
    <source>
        <dbReference type="SAM" id="MobiDB-lite"/>
    </source>
</evidence>
<evidence type="ECO:0000256" key="2">
    <source>
        <dbReference type="ARBA" id="ARBA00008018"/>
    </source>
</evidence>
<dbReference type="SUPFAM" id="SSF82704">
    <property type="entry name" value="AlbA-like"/>
    <property type="match status" value="1"/>
</dbReference>
<dbReference type="Pfam" id="PF00268">
    <property type="entry name" value="Ribonuc_red_sm"/>
    <property type="match status" value="1"/>
</dbReference>
<accession>A0ABD0VT79</accession>
<evidence type="ECO:0000313" key="7">
    <source>
        <dbReference type="Proteomes" id="UP001552299"/>
    </source>
</evidence>
<comment type="caution">
    <text evidence="6">The sequence shown here is derived from an EMBL/GenBank/DDBJ whole genome shotgun (WGS) entry which is preliminary data.</text>
</comment>
<dbReference type="Gene3D" id="1.10.620.20">
    <property type="entry name" value="Ribonucleotide Reductase, subunit A"/>
    <property type="match status" value="1"/>
</dbReference>
<dbReference type="PANTHER" id="PTHR13516:SF3">
    <property type="entry name" value="ALBA DNA_RNA-BINDING PROTEIN"/>
    <property type="match status" value="1"/>
</dbReference>
<dbReference type="PANTHER" id="PTHR13516">
    <property type="entry name" value="RIBONUCLEASE P SUBUNIT P25"/>
    <property type="match status" value="1"/>
</dbReference>
<sequence length="537" mass="60397">MDRYQRVEKPRPESAISENEIRITSQGMIRNYISYATSLFQDKRAREIVLKAMGQAISKAVAVVEIIKKRIPGLHQDTSISSSSITDVWEPIEEGLVPLETTRHVSMITITLSTRDLNVNSPGYQVASNVGHARQQPRQQPRQQQMGQPYHQPRQAQNPYNDGTSDLFSVSLLYRREFKNCFYFYMKITRMVEDKVEVEEEEGVLEEVDMMGIVATETIKMRTGIGAKVVGVEEVGITMVRLVAFVDCPRSYLQKTPRANNVWFESSRPRTDLGVFRRETRRRPALTGWVRLGIRGLRSGKLNRSDLSAGGAQGNLEGVQEGPGQQKKSTSPKDLRHWDQSLKSDERHFVTHVLAFFVATDKIVIENLANQICTEVGSLDLKLTDGTVLIRGVAQTMRAVGKKMSFLVARESIVNIKGEATEKLEALYLRDTGSHHQPSLLAMMRRHFSSKRRPVPDTYLTQNEQAMKEAEACEATVAEAMAVPGEGRVAVEEGIWSSKRSCRYALALSNACLIFIKRRIQGFSVHKIALVLSQGFV</sequence>
<dbReference type="InterPro" id="IPR000358">
    <property type="entry name" value="RNR_small_fam"/>
</dbReference>
<evidence type="ECO:0000313" key="6">
    <source>
        <dbReference type="EMBL" id="KAL0928126.1"/>
    </source>
</evidence>
<dbReference type="InterPro" id="IPR009078">
    <property type="entry name" value="Ferritin-like_SF"/>
</dbReference>
<evidence type="ECO:0000256" key="1">
    <source>
        <dbReference type="ARBA" id="ARBA00004123"/>
    </source>
</evidence>
<organism evidence="6 7">
    <name type="scientific">Dendrobium thyrsiflorum</name>
    <name type="common">Pinecone-like raceme dendrobium</name>
    <name type="synonym">Orchid</name>
    <dbReference type="NCBI Taxonomy" id="117978"/>
    <lineage>
        <taxon>Eukaryota</taxon>
        <taxon>Viridiplantae</taxon>
        <taxon>Streptophyta</taxon>
        <taxon>Embryophyta</taxon>
        <taxon>Tracheophyta</taxon>
        <taxon>Spermatophyta</taxon>
        <taxon>Magnoliopsida</taxon>
        <taxon>Liliopsida</taxon>
        <taxon>Asparagales</taxon>
        <taxon>Orchidaceae</taxon>
        <taxon>Epidendroideae</taxon>
        <taxon>Malaxideae</taxon>
        <taxon>Dendrobiinae</taxon>
        <taxon>Dendrobium</taxon>
    </lineage>
</organism>
<evidence type="ECO:0000256" key="3">
    <source>
        <dbReference type="ARBA" id="ARBA00023242"/>
    </source>
</evidence>
<gene>
    <name evidence="6" type="ORF">M5K25_002366</name>
</gene>
<dbReference type="InterPro" id="IPR036882">
    <property type="entry name" value="Alba-like_dom_sf"/>
</dbReference>
<name>A0ABD0VT79_DENTH</name>
<reference evidence="6 7" key="1">
    <citation type="journal article" date="2024" name="Plant Biotechnol. J.">
        <title>Dendrobium thyrsiflorum genome and its molecular insights into genes involved in important horticultural traits.</title>
        <authorList>
            <person name="Chen B."/>
            <person name="Wang J.Y."/>
            <person name="Zheng P.J."/>
            <person name="Li K.L."/>
            <person name="Liang Y.M."/>
            <person name="Chen X.F."/>
            <person name="Zhang C."/>
            <person name="Zhao X."/>
            <person name="He X."/>
            <person name="Zhang G.Q."/>
            <person name="Liu Z.J."/>
            <person name="Xu Q."/>
        </authorList>
    </citation>
    <scope>NUCLEOTIDE SEQUENCE [LARGE SCALE GENOMIC DNA]</scope>
    <source>
        <strain evidence="6">GZMU011</strain>
    </source>
</reference>
<protein>
    <recommendedName>
        <fullName evidence="5">DNA/RNA-binding protein Alba-like domain-containing protein</fullName>
    </recommendedName>
</protein>
<dbReference type="GO" id="GO:0005634">
    <property type="term" value="C:nucleus"/>
    <property type="evidence" value="ECO:0007669"/>
    <property type="project" value="UniProtKB-SubCell"/>
</dbReference>
<dbReference type="FunFam" id="3.30.110.20:FF:000003">
    <property type="entry name" value="DNA/RNA-binding protein Alba 1"/>
    <property type="match status" value="1"/>
</dbReference>
<dbReference type="Gene3D" id="3.30.110.20">
    <property type="entry name" value="Alba-like domain"/>
    <property type="match status" value="1"/>
</dbReference>
<proteinExistence type="inferred from homology"/>
<keyword evidence="7" id="KW-1185">Reference proteome</keyword>
<dbReference type="EMBL" id="JANQDX010000002">
    <property type="protein sequence ID" value="KAL0928126.1"/>
    <property type="molecule type" value="Genomic_DNA"/>
</dbReference>
<feature type="domain" description="DNA/RNA-binding protein Alba-like" evidence="5">
    <location>
        <begin position="19"/>
        <end position="84"/>
    </location>
</feature>
<feature type="compositionally biased region" description="Low complexity" evidence="4">
    <location>
        <begin position="134"/>
        <end position="155"/>
    </location>
</feature>
<comment type="similarity">
    <text evidence="2">Belongs to the histone-like Alba family.</text>
</comment>
<dbReference type="InterPro" id="IPR051958">
    <property type="entry name" value="Alba-like_NAB"/>
</dbReference>
<evidence type="ECO:0000259" key="5">
    <source>
        <dbReference type="Pfam" id="PF01918"/>
    </source>
</evidence>
<keyword evidence="3" id="KW-0539">Nucleus</keyword>
<feature type="region of interest" description="Disordered" evidence="4">
    <location>
        <begin position="123"/>
        <end position="162"/>
    </location>
</feature>
<dbReference type="Pfam" id="PF01918">
    <property type="entry name" value="Alba"/>
    <property type="match status" value="1"/>
</dbReference>
<dbReference type="AlphaFoldDB" id="A0ABD0VT79"/>
<dbReference type="InterPro" id="IPR012348">
    <property type="entry name" value="RNR-like"/>
</dbReference>
<dbReference type="InterPro" id="IPR002775">
    <property type="entry name" value="DNA/RNA-bd_Alba-like"/>
</dbReference>